<dbReference type="Proteomes" id="UP000185511">
    <property type="component" value="Chromosome"/>
</dbReference>
<dbReference type="RefSeq" id="WP_232237434.1">
    <property type="nucleotide sequence ID" value="NZ_CP016076.1"/>
</dbReference>
<reference evidence="2" key="1">
    <citation type="submission" date="2016-06" db="EMBL/GenBank/DDBJ databases">
        <title>Complete genome sequence of Actinoalloteichus fjordicus DSM 46855 (=ADI127-17), type strain of the new species Actinoalloteichus fjordicus.</title>
        <authorList>
            <person name="Ruckert C."/>
            <person name="Nouioui I."/>
            <person name="Willmese J."/>
            <person name="van Wezel G."/>
            <person name="Klenk H.-P."/>
            <person name="Kalinowski J."/>
            <person name="Zotchev S.B."/>
        </authorList>
    </citation>
    <scope>NUCLEOTIDE SEQUENCE [LARGE SCALE GENOMIC DNA]</scope>
    <source>
        <strain evidence="2">ADI127-7</strain>
    </source>
</reference>
<dbReference type="EMBL" id="CP016076">
    <property type="protein sequence ID" value="APU16966.1"/>
    <property type="molecule type" value="Genomic_DNA"/>
</dbReference>
<name>A0AAC9LFY0_9PSEU</name>
<gene>
    <name evidence="1" type="ORF">UA74_24760</name>
</gene>
<evidence type="ECO:0000313" key="1">
    <source>
        <dbReference type="EMBL" id="APU16966.1"/>
    </source>
</evidence>
<sequence length="73" mass="7947">MSQEITLTAAADKYLKRLEKQQRKHAENIEDAIEDPSEDPRPHGCTALSSYLAFSVFESATIASATPSTMGSC</sequence>
<protein>
    <submittedName>
        <fullName evidence="1">Uncharacterized protein</fullName>
    </submittedName>
</protein>
<keyword evidence="2" id="KW-1185">Reference proteome</keyword>
<dbReference type="KEGG" id="acad:UA74_24760"/>
<organism evidence="1 2">
    <name type="scientific">Actinoalloteichus fjordicus</name>
    <dbReference type="NCBI Taxonomy" id="1612552"/>
    <lineage>
        <taxon>Bacteria</taxon>
        <taxon>Bacillati</taxon>
        <taxon>Actinomycetota</taxon>
        <taxon>Actinomycetes</taxon>
        <taxon>Pseudonocardiales</taxon>
        <taxon>Pseudonocardiaceae</taxon>
        <taxon>Actinoalloteichus</taxon>
    </lineage>
</organism>
<dbReference type="AlphaFoldDB" id="A0AAC9LFY0"/>
<proteinExistence type="predicted"/>
<accession>A0AAC9LFY0</accession>
<evidence type="ECO:0000313" key="2">
    <source>
        <dbReference type="Proteomes" id="UP000185511"/>
    </source>
</evidence>